<dbReference type="AlphaFoldDB" id="A0A0K6I5T0"/>
<evidence type="ECO:0000256" key="6">
    <source>
        <dbReference type="ARBA" id="ARBA00023098"/>
    </source>
</evidence>
<sequence>MTTTQDISQILELLPHRYPMLLVDRVVEQVNGKYIKAYKNVTINEPFFTGHFPQKPIMPGVLILEALAQASGILAFGSVGKTPAQGSLYYLVGIDNARFKQPVVPGDQLHLYVEMTRNMRGIYKFTAEASVEGRVVAQAELMCTERSVS</sequence>
<dbReference type="GO" id="GO:0009245">
    <property type="term" value="P:lipid A biosynthetic process"/>
    <property type="evidence" value="ECO:0007669"/>
    <property type="project" value="UniProtKB-UniRule"/>
</dbReference>
<dbReference type="SUPFAM" id="SSF54637">
    <property type="entry name" value="Thioesterase/thiol ester dehydrase-isomerase"/>
    <property type="match status" value="1"/>
</dbReference>
<dbReference type="NCBIfam" id="TIGR01750">
    <property type="entry name" value="fabZ"/>
    <property type="match status" value="1"/>
</dbReference>
<proteinExistence type="inferred from homology"/>
<evidence type="ECO:0000313" key="11">
    <source>
        <dbReference type="Proteomes" id="UP000183649"/>
    </source>
</evidence>
<dbReference type="GO" id="GO:0016020">
    <property type="term" value="C:membrane"/>
    <property type="evidence" value="ECO:0007669"/>
    <property type="project" value="GOC"/>
</dbReference>
<dbReference type="CDD" id="cd01288">
    <property type="entry name" value="FabZ"/>
    <property type="match status" value="1"/>
</dbReference>
<dbReference type="EMBL" id="CYHF01000007">
    <property type="protein sequence ID" value="CUA98622.1"/>
    <property type="molecule type" value="Genomic_DNA"/>
</dbReference>
<keyword evidence="6 9" id="KW-0443">Lipid metabolism</keyword>
<dbReference type="EC" id="4.2.1.59" evidence="9"/>
<keyword evidence="5 9" id="KW-0441">Lipid A biosynthesis</keyword>
<dbReference type="RefSeq" id="WP_055451066.1">
    <property type="nucleotide sequence ID" value="NZ_CYHF01000007.1"/>
</dbReference>
<evidence type="ECO:0000313" key="10">
    <source>
        <dbReference type="EMBL" id="CUA98622.1"/>
    </source>
</evidence>
<dbReference type="Proteomes" id="UP000183649">
    <property type="component" value="Unassembled WGS sequence"/>
</dbReference>
<evidence type="ECO:0000256" key="5">
    <source>
        <dbReference type="ARBA" id="ARBA00022556"/>
    </source>
</evidence>
<evidence type="ECO:0000256" key="2">
    <source>
        <dbReference type="ARBA" id="ARBA00009174"/>
    </source>
</evidence>
<keyword evidence="4 9" id="KW-0444">Lipid biosynthesis</keyword>
<keyword evidence="7 9" id="KW-0456">Lyase</keyword>
<organism evidence="10 11">
    <name type="scientific">Thiomonas bhubaneswarensis</name>
    <dbReference type="NCBI Taxonomy" id="339866"/>
    <lineage>
        <taxon>Bacteria</taxon>
        <taxon>Pseudomonadati</taxon>
        <taxon>Pseudomonadota</taxon>
        <taxon>Betaproteobacteria</taxon>
        <taxon>Burkholderiales</taxon>
        <taxon>Thiomonas</taxon>
    </lineage>
</organism>
<name>A0A0K6I5T0_9BURK</name>
<evidence type="ECO:0000256" key="4">
    <source>
        <dbReference type="ARBA" id="ARBA00022516"/>
    </source>
</evidence>
<dbReference type="Gene3D" id="3.10.129.10">
    <property type="entry name" value="Hotdog Thioesterase"/>
    <property type="match status" value="1"/>
</dbReference>
<comment type="function">
    <text evidence="8 9">Involved in unsaturated fatty acids biosynthesis. Catalyzes the dehydration of short chain beta-hydroxyacyl-ACPs and long chain saturated and unsaturated beta-hydroxyacyl-ACPs.</text>
</comment>
<dbReference type="FunFam" id="3.10.129.10:FF:000001">
    <property type="entry name" value="3-hydroxyacyl-[acyl-carrier-protein] dehydratase FabZ"/>
    <property type="match status" value="1"/>
</dbReference>
<dbReference type="NCBIfam" id="NF000582">
    <property type="entry name" value="PRK00006.1"/>
    <property type="match status" value="1"/>
</dbReference>
<dbReference type="OrthoDB" id="9772788at2"/>
<gene>
    <name evidence="9" type="primary">fabZ</name>
    <name evidence="10" type="ORF">Ga0061069_107171</name>
</gene>
<feature type="active site" evidence="9">
    <location>
        <position position="51"/>
    </location>
</feature>
<reference evidence="11" key="1">
    <citation type="submission" date="2015-08" db="EMBL/GenBank/DDBJ databases">
        <authorList>
            <person name="Varghese N."/>
        </authorList>
    </citation>
    <scope>NUCLEOTIDE SEQUENCE [LARGE SCALE GENOMIC DNA]</scope>
    <source>
        <strain evidence="11">DSM 18181</strain>
    </source>
</reference>
<dbReference type="STRING" id="339866.GCA_001418255_02210"/>
<keyword evidence="3 9" id="KW-0963">Cytoplasm</keyword>
<evidence type="ECO:0000256" key="7">
    <source>
        <dbReference type="ARBA" id="ARBA00023239"/>
    </source>
</evidence>
<comment type="subcellular location">
    <subcellularLocation>
        <location evidence="1 9">Cytoplasm</location>
    </subcellularLocation>
</comment>
<evidence type="ECO:0000256" key="8">
    <source>
        <dbReference type="ARBA" id="ARBA00025049"/>
    </source>
</evidence>
<evidence type="ECO:0000256" key="1">
    <source>
        <dbReference type="ARBA" id="ARBA00004496"/>
    </source>
</evidence>
<comment type="catalytic activity">
    <reaction evidence="9">
        <text>a (3R)-hydroxyacyl-[ACP] = a (2E)-enoyl-[ACP] + H2O</text>
        <dbReference type="Rhea" id="RHEA:13097"/>
        <dbReference type="Rhea" id="RHEA-COMP:9925"/>
        <dbReference type="Rhea" id="RHEA-COMP:9945"/>
        <dbReference type="ChEBI" id="CHEBI:15377"/>
        <dbReference type="ChEBI" id="CHEBI:78784"/>
        <dbReference type="ChEBI" id="CHEBI:78827"/>
        <dbReference type="EC" id="4.2.1.59"/>
    </reaction>
</comment>
<dbReference type="GO" id="GO:0019171">
    <property type="term" value="F:(3R)-hydroxyacyl-[acyl-carrier-protein] dehydratase activity"/>
    <property type="evidence" value="ECO:0007669"/>
    <property type="project" value="UniProtKB-EC"/>
</dbReference>
<dbReference type="PANTHER" id="PTHR30272">
    <property type="entry name" value="3-HYDROXYACYL-[ACYL-CARRIER-PROTEIN] DEHYDRATASE"/>
    <property type="match status" value="1"/>
</dbReference>
<dbReference type="GO" id="GO:0005737">
    <property type="term" value="C:cytoplasm"/>
    <property type="evidence" value="ECO:0007669"/>
    <property type="project" value="UniProtKB-SubCell"/>
</dbReference>
<dbReference type="GO" id="GO:0006633">
    <property type="term" value="P:fatty acid biosynthetic process"/>
    <property type="evidence" value="ECO:0007669"/>
    <property type="project" value="UniProtKB-UniRule"/>
</dbReference>
<evidence type="ECO:0000256" key="3">
    <source>
        <dbReference type="ARBA" id="ARBA00022490"/>
    </source>
</evidence>
<comment type="similarity">
    <text evidence="2 9">Belongs to the thioester dehydratase family. FabZ subfamily.</text>
</comment>
<dbReference type="InterPro" id="IPR010084">
    <property type="entry name" value="FabZ"/>
</dbReference>
<protein>
    <recommendedName>
        <fullName evidence="9">3-hydroxyacyl-[acyl-carrier-protein] dehydratase FabZ</fullName>
        <ecNumber evidence="9">4.2.1.59</ecNumber>
    </recommendedName>
    <alternativeName>
        <fullName evidence="9">(3R)-hydroxymyristoyl-[acyl-carrier-protein] dehydratase</fullName>
        <shortName evidence="9">(3R)-hydroxymyristoyl-ACP dehydrase</shortName>
    </alternativeName>
    <alternativeName>
        <fullName evidence="9">Beta-hydroxyacyl-ACP dehydratase</fullName>
    </alternativeName>
</protein>
<evidence type="ECO:0000256" key="9">
    <source>
        <dbReference type="HAMAP-Rule" id="MF_00406"/>
    </source>
</evidence>
<keyword evidence="11" id="KW-1185">Reference proteome</keyword>
<dbReference type="HAMAP" id="MF_00406">
    <property type="entry name" value="FabZ"/>
    <property type="match status" value="1"/>
</dbReference>
<dbReference type="InterPro" id="IPR013114">
    <property type="entry name" value="FabA_FabZ"/>
</dbReference>
<dbReference type="InterPro" id="IPR029069">
    <property type="entry name" value="HotDog_dom_sf"/>
</dbReference>
<dbReference type="PANTHER" id="PTHR30272:SF1">
    <property type="entry name" value="3-HYDROXYACYL-[ACYL-CARRIER-PROTEIN] DEHYDRATASE"/>
    <property type="match status" value="1"/>
</dbReference>
<accession>A0A0K6I5T0</accession>
<dbReference type="Pfam" id="PF07977">
    <property type="entry name" value="FabA"/>
    <property type="match status" value="1"/>
</dbReference>